<name>A0A5N5QUQ3_9AGAM</name>
<accession>A0A5N5QUQ3</accession>
<dbReference type="PANTHER" id="PTHR38926">
    <property type="entry name" value="F-BOX DOMAIN CONTAINING PROTEIN, EXPRESSED"/>
    <property type="match status" value="1"/>
</dbReference>
<gene>
    <name evidence="2" type="ORF">CTheo_1231</name>
</gene>
<sequence>MHATLRAPRPRESPPPEALADAERALEHAHHRVQLLQQRKDSNAREHNARRLHAILPPELLLHVARYVVAESPRAAPKLAAICTSFRDIIYASPDLWQRIHISHNDRDPAAIARAYVARSARHPLAISLRLFAADDPTTRGTEDDEREVATLYERLSEAREVLGRARSHPAPHEWPPALEAALTELTAYKARATAAADWDASLTSAMSLLFAQFDRCVRFEFRSTRRRPTEFVADHIQTVHAPVLRDLVLHVDPSCRLPPIVPHHAPLLTSADIQGVLAEPVPHLRGLHHLRLVNGTFSAPTTPLAPLLDLLQANPDLKDLCLQPIIPYPVPLASAAPPRLSLPHLKQLHLTHNARVERLLHHLHLPALSELTLAVQAGCNSPSLLPIFQGTPYPVLHTLRLANLFVHPPTNDLTASLRRLPTLRSLSISDSNLCETVLRTLADPNCCPQLEELLFDRCDGIAHDAILRIWRARGGRDPATPAAGSTIHLNGVGRGSLRSLVVRNSSAPLADMQLGERGSDSPLPRPHPTRRAASLDSGSSPLLLLASRFWILFPRLILSPGHISGHLPNLALDPEPGRNPDSPPAHRRVTRPTASHLVRQ</sequence>
<evidence type="ECO:0000313" key="3">
    <source>
        <dbReference type="Proteomes" id="UP000383932"/>
    </source>
</evidence>
<dbReference type="PANTHER" id="PTHR38926:SF5">
    <property type="entry name" value="F-BOX AND LEUCINE-RICH REPEAT PROTEIN 6"/>
    <property type="match status" value="1"/>
</dbReference>
<comment type="caution">
    <text evidence="2">The sequence shown here is derived from an EMBL/GenBank/DDBJ whole genome shotgun (WGS) entry which is preliminary data.</text>
</comment>
<dbReference type="Proteomes" id="UP000383932">
    <property type="component" value="Unassembled WGS sequence"/>
</dbReference>
<evidence type="ECO:0000313" key="2">
    <source>
        <dbReference type="EMBL" id="KAB5595359.1"/>
    </source>
</evidence>
<dbReference type="EMBL" id="SSOP01000010">
    <property type="protein sequence ID" value="KAB5595359.1"/>
    <property type="molecule type" value="Genomic_DNA"/>
</dbReference>
<evidence type="ECO:0000256" key="1">
    <source>
        <dbReference type="SAM" id="MobiDB-lite"/>
    </source>
</evidence>
<protein>
    <submittedName>
        <fullName evidence="2">F-box-like domain containing protein</fullName>
    </submittedName>
</protein>
<dbReference type="InterPro" id="IPR036047">
    <property type="entry name" value="F-box-like_dom_sf"/>
</dbReference>
<dbReference type="Gene3D" id="3.80.10.10">
    <property type="entry name" value="Ribonuclease Inhibitor"/>
    <property type="match status" value="1"/>
</dbReference>
<dbReference type="InterPro" id="IPR032675">
    <property type="entry name" value="LRR_dom_sf"/>
</dbReference>
<dbReference type="OrthoDB" id="2269034at2759"/>
<dbReference type="SUPFAM" id="SSF81383">
    <property type="entry name" value="F-box domain"/>
    <property type="match status" value="1"/>
</dbReference>
<keyword evidence="3" id="KW-1185">Reference proteome</keyword>
<proteinExistence type="predicted"/>
<feature type="region of interest" description="Disordered" evidence="1">
    <location>
        <begin position="509"/>
        <end position="537"/>
    </location>
</feature>
<feature type="region of interest" description="Disordered" evidence="1">
    <location>
        <begin position="570"/>
        <end position="601"/>
    </location>
</feature>
<organism evidence="2 3">
    <name type="scientific">Ceratobasidium theobromae</name>
    <dbReference type="NCBI Taxonomy" id="1582974"/>
    <lineage>
        <taxon>Eukaryota</taxon>
        <taxon>Fungi</taxon>
        <taxon>Dikarya</taxon>
        <taxon>Basidiomycota</taxon>
        <taxon>Agaricomycotina</taxon>
        <taxon>Agaricomycetes</taxon>
        <taxon>Cantharellales</taxon>
        <taxon>Ceratobasidiaceae</taxon>
        <taxon>Ceratobasidium</taxon>
    </lineage>
</organism>
<reference evidence="2 3" key="1">
    <citation type="journal article" date="2019" name="Fungal Biol. Biotechnol.">
        <title>Draft genome sequence of fastidious pathogen Ceratobasidium theobromae, which causes vascular-streak dieback in Theobroma cacao.</title>
        <authorList>
            <person name="Ali S.S."/>
            <person name="Asman A."/>
            <person name="Shao J."/>
            <person name="Firmansyah A.P."/>
            <person name="Susilo A.W."/>
            <person name="Rosmana A."/>
            <person name="McMahon P."/>
            <person name="Junaid M."/>
            <person name="Guest D."/>
            <person name="Kheng T.Y."/>
            <person name="Meinhardt L.W."/>
            <person name="Bailey B.A."/>
        </authorList>
    </citation>
    <scope>NUCLEOTIDE SEQUENCE [LARGE SCALE GENOMIC DNA]</scope>
    <source>
        <strain evidence="2 3">CT2</strain>
    </source>
</reference>
<dbReference type="SUPFAM" id="SSF52047">
    <property type="entry name" value="RNI-like"/>
    <property type="match status" value="1"/>
</dbReference>
<dbReference type="AlphaFoldDB" id="A0A5N5QUQ3"/>